<dbReference type="Pfam" id="PF07980">
    <property type="entry name" value="SusD_RagB"/>
    <property type="match status" value="1"/>
</dbReference>
<evidence type="ECO:0000313" key="8">
    <source>
        <dbReference type="EMBL" id="RWU08512.1"/>
    </source>
</evidence>
<dbReference type="InterPro" id="IPR011990">
    <property type="entry name" value="TPR-like_helical_dom_sf"/>
</dbReference>
<feature type="domain" description="SusD-like N-terminal" evidence="7">
    <location>
        <begin position="22"/>
        <end position="234"/>
    </location>
</feature>
<keyword evidence="3" id="KW-0732">Signal</keyword>
<evidence type="ECO:0000256" key="3">
    <source>
        <dbReference type="ARBA" id="ARBA00022729"/>
    </source>
</evidence>
<dbReference type="InterPro" id="IPR033985">
    <property type="entry name" value="SusD-like_N"/>
</dbReference>
<dbReference type="SUPFAM" id="SSF48452">
    <property type="entry name" value="TPR-like"/>
    <property type="match status" value="1"/>
</dbReference>
<proteinExistence type="inferred from homology"/>
<dbReference type="Pfam" id="PF14322">
    <property type="entry name" value="SusD-like_3"/>
    <property type="match status" value="1"/>
</dbReference>
<organism evidence="8 9">
    <name type="scientific">Pedobacter chitinilyticus</name>
    <dbReference type="NCBI Taxonomy" id="2233776"/>
    <lineage>
        <taxon>Bacteria</taxon>
        <taxon>Pseudomonadati</taxon>
        <taxon>Bacteroidota</taxon>
        <taxon>Sphingobacteriia</taxon>
        <taxon>Sphingobacteriales</taxon>
        <taxon>Sphingobacteriaceae</taxon>
        <taxon>Pedobacter</taxon>
    </lineage>
</organism>
<evidence type="ECO:0000256" key="2">
    <source>
        <dbReference type="ARBA" id="ARBA00006275"/>
    </source>
</evidence>
<comment type="similarity">
    <text evidence="2">Belongs to the SusD family.</text>
</comment>
<protein>
    <submittedName>
        <fullName evidence="8">RagB/SusD family nutrient uptake outer membrane protein</fullName>
    </submittedName>
</protein>
<accession>A0A3S3R7A4</accession>
<dbReference type="GO" id="GO:0009279">
    <property type="term" value="C:cell outer membrane"/>
    <property type="evidence" value="ECO:0007669"/>
    <property type="project" value="UniProtKB-SubCell"/>
</dbReference>
<evidence type="ECO:0000256" key="4">
    <source>
        <dbReference type="ARBA" id="ARBA00023136"/>
    </source>
</evidence>
<evidence type="ECO:0000259" key="7">
    <source>
        <dbReference type="Pfam" id="PF14322"/>
    </source>
</evidence>
<evidence type="ECO:0000313" key="9">
    <source>
        <dbReference type="Proteomes" id="UP000284120"/>
    </source>
</evidence>
<dbReference type="InterPro" id="IPR012944">
    <property type="entry name" value="SusD_RagB_dom"/>
</dbReference>
<evidence type="ECO:0000256" key="5">
    <source>
        <dbReference type="ARBA" id="ARBA00023237"/>
    </source>
</evidence>
<keyword evidence="5" id="KW-0998">Cell outer membrane</keyword>
<keyword evidence="9" id="KW-1185">Reference proteome</keyword>
<dbReference type="Proteomes" id="UP000284120">
    <property type="component" value="Unassembled WGS sequence"/>
</dbReference>
<keyword evidence="4" id="KW-0472">Membrane</keyword>
<comment type="caution">
    <text evidence="8">The sequence shown here is derived from an EMBL/GenBank/DDBJ whole genome shotgun (WGS) entry which is preliminary data.</text>
</comment>
<dbReference type="RefSeq" id="WP_113647222.1">
    <property type="nucleotide sequence ID" value="NZ_QMHN01000002.1"/>
</dbReference>
<feature type="domain" description="RagB/SusD" evidence="6">
    <location>
        <begin position="305"/>
        <end position="576"/>
    </location>
</feature>
<reference evidence="8 9" key="1">
    <citation type="submission" date="2018-06" db="EMBL/GenBank/DDBJ databases">
        <title>Pedobacter endophyticus sp. nov., an endophytic bacterium isolated from a leaf of Triticum aestivum.</title>
        <authorList>
            <person name="Zhang L."/>
        </authorList>
    </citation>
    <scope>NUCLEOTIDE SEQUENCE [LARGE SCALE GENOMIC DNA]</scope>
    <source>
        <strain evidence="8 9">CM134L-2</strain>
    </source>
</reference>
<evidence type="ECO:0000259" key="6">
    <source>
        <dbReference type="Pfam" id="PF07980"/>
    </source>
</evidence>
<evidence type="ECO:0000256" key="1">
    <source>
        <dbReference type="ARBA" id="ARBA00004442"/>
    </source>
</evidence>
<dbReference type="AlphaFoldDB" id="A0A3S3R7A4"/>
<dbReference type="OrthoDB" id="691231at2"/>
<dbReference type="Gene3D" id="1.25.40.390">
    <property type="match status" value="1"/>
</dbReference>
<sequence>MRNIYTFIFLFVALVFSSCKKDFLDRTPSADLDEEKVFKDPALAIAYADNAYNHLIDDYARFNAHRGTTAQASDEAVSGNTDVSVRTLNQGLFHDHYERGGAQLNDIGDIWDRSYAGIRIANVMLSKMNSIPWTDSQIQAKTPQRITGEMYFIRAFLYFELIKRFGGVPIYDKPASIFDNIDIPRNSYQECVDLIMTDLDKAVQVDALPDDYNASNYGRATRGAAMALRARVLLYAASPLNNPTNDLTKWANAAAAAKAVIDMNKYSLQATYNDIMNMSTSPEYIMIKIRPPRVIDGFLLDFVMSPGSGGAQGSMNPTQNHVDMYEAVKTDGTGAIVSSAPITTAGSGYDAQKPFENRDPRFYANILYNNVSWQGRNMGMWSQYNAASNTYTYGADFRPNNIIYSATRYYCRKMWPEVYVRNATQRALFNFVFFRYAEVLLNYAEAINESGDNATNKEEARKYVNEVRSRVGMPNLALTLTQAQLRDAIVRERAVELAFEDFRWYDLIRWKKAKEVLNQPQKGMDIVRNANGSFTYNVITLPNIYQKKFDDHMYLYPIPRREVFKSNGILKQNLGW</sequence>
<name>A0A3S3R7A4_9SPHI</name>
<gene>
    <name evidence="8" type="ORF">DPV69_09070</name>
</gene>
<dbReference type="PROSITE" id="PS51257">
    <property type="entry name" value="PROKAR_LIPOPROTEIN"/>
    <property type="match status" value="1"/>
</dbReference>
<comment type="subcellular location">
    <subcellularLocation>
        <location evidence="1">Cell outer membrane</location>
    </subcellularLocation>
</comment>
<dbReference type="EMBL" id="SAYW01000002">
    <property type="protein sequence ID" value="RWU08512.1"/>
    <property type="molecule type" value="Genomic_DNA"/>
</dbReference>